<dbReference type="Gene3D" id="3.40.50.720">
    <property type="entry name" value="NAD(P)-binding Rossmann-like Domain"/>
    <property type="match status" value="1"/>
</dbReference>
<dbReference type="FunFam" id="3.40.50.720:FF:000208">
    <property type="entry name" value="Prephenate dehydrogenase"/>
    <property type="match status" value="1"/>
</dbReference>
<dbReference type="RefSeq" id="WP_145076808.1">
    <property type="nucleotide sequence ID" value="NZ_CP036425.1"/>
</dbReference>
<dbReference type="InterPro" id="IPR008927">
    <property type="entry name" value="6-PGluconate_DH-like_C_sf"/>
</dbReference>
<dbReference type="GO" id="GO:0006571">
    <property type="term" value="P:tyrosine biosynthetic process"/>
    <property type="evidence" value="ECO:0007669"/>
    <property type="project" value="InterPro"/>
</dbReference>
<dbReference type="GO" id="GO:0008977">
    <property type="term" value="F:prephenate dehydrogenase (NAD+) activity"/>
    <property type="evidence" value="ECO:0007669"/>
    <property type="project" value="InterPro"/>
</dbReference>
<evidence type="ECO:0000313" key="3">
    <source>
        <dbReference type="EMBL" id="QDU33622.1"/>
    </source>
</evidence>
<reference evidence="3 4" key="1">
    <citation type="submission" date="2019-02" db="EMBL/GenBank/DDBJ databases">
        <title>Deep-cultivation of Planctomycetes and their phenomic and genomic characterization uncovers novel biology.</title>
        <authorList>
            <person name="Wiegand S."/>
            <person name="Jogler M."/>
            <person name="Boedeker C."/>
            <person name="Pinto D."/>
            <person name="Vollmers J."/>
            <person name="Rivas-Marin E."/>
            <person name="Kohn T."/>
            <person name="Peeters S.H."/>
            <person name="Heuer A."/>
            <person name="Rast P."/>
            <person name="Oberbeckmann S."/>
            <person name="Bunk B."/>
            <person name="Jeske O."/>
            <person name="Meyerdierks A."/>
            <person name="Storesund J.E."/>
            <person name="Kallscheuer N."/>
            <person name="Luecker S."/>
            <person name="Lage O.M."/>
            <person name="Pohl T."/>
            <person name="Merkel B.J."/>
            <person name="Hornburger P."/>
            <person name="Mueller R.-W."/>
            <person name="Bruemmer F."/>
            <person name="Labrenz M."/>
            <person name="Spormann A.M."/>
            <person name="Op den Camp H."/>
            <person name="Overmann J."/>
            <person name="Amann R."/>
            <person name="Jetten M.S.M."/>
            <person name="Mascher T."/>
            <person name="Medema M.H."/>
            <person name="Devos D.P."/>
            <person name="Kaster A.-K."/>
            <person name="Ovreas L."/>
            <person name="Rohde M."/>
            <person name="Galperin M.Y."/>
            <person name="Jogler C."/>
        </authorList>
    </citation>
    <scope>NUCLEOTIDE SEQUENCE [LARGE SCALE GENOMIC DNA]</scope>
    <source>
        <strain evidence="3 4">KS4</strain>
    </source>
</reference>
<dbReference type="Pfam" id="PF02153">
    <property type="entry name" value="PDH_N"/>
    <property type="match status" value="1"/>
</dbReference>
<proteinExistence type="predicted"/>
<dbReference type="Gene3D" id="1.10.3660.10">
    <property type="entry name" value="6-phosphogluconate dehydrogenase C-terminal like domain"/>
    <property type="match status" value="1"/>
</dbReference>
<organism evidence="3 4">
    <name type="scientific">Poriferisphaera corsica</name>
    <dbReference type="NCBI Taxonomy" id="2528020"/>
    <lineage>
        <taxon>Bacteria</taxon>
        <taxon>Pseudomonadati</taxon>
        <taxon>Planctomycetota</taxon>
        <taxon>Phycisphaerae</taxon>
        <taxon>Phycisphaerales</taxon>
        <taxon>Phycisphaeraceae</taxon>
        <taxon>Poriferisphaera</taxon>
    </lineage>
</organism>
<keyword evidence="4" id="KW-1185">Reference proteome</keyword>
<dbReference type="EMBL" id="CP036425">
    <property type="protein sequence ID" value="QDU33622.1"/>
    <property type="molecule type" value="Genomic_DNA"/>
</dbReference>
<dbReference type="KEGG" id="pcor:KS4_16740"/>
<name>A0A517YTW3_9BACT</name>
<dbReference type="PROSITE" id="PS51176">
    <property type="entry name" value="PDH_ADH"/>
    <property type="match status" value="1"/>
</dbReference>
<dbReference type="InterPro" id="IPR050812">
    <property type="entry name" value="Preph/Arog_dehydrog"/>
</dbReference>
<dbReference type="Proteomes" id="UP000317369">
    <property type="component" value="Chromosome"/>
</dbReference>
<dbReference type="GO" id="GO:0004665">
    <property type="term" value="F:prephenate dehydrogenase (NADP+) activity"/>
    <property type="evidence" value="ECO:0007669"/>
    <property type="project" value="InterPro"/>
</dbReference>
<evidence type="ECO:0000256" key="1">
    <source>
        <dbReference type="ARBA" id="ARBA00023002"/>
    </source>
</evidence>
<dbReference type="OrthoDB" id="9802008at2"/>
<dbReference type="InterPro" id="IPR046826">
    <property type="entry name" value="PDH_N"/>
</dbReference>
<gene>
    <name evidence="3" type="ORF">KS4_16740</name>
</gene>
<evidence type="ECO:0000313" key="4">
    <source>
        <dbReference type="Proteomes" id="UP000317369"/>
    </source>
</evidence>
<dbReference type="PANTHER" id="PTHR21363:SF0">
    <property type="entry name" value="PREPHENATE DEHYDROGENASE [NADP(+)]"/>
    <property type="match status" value="1"/>
</dbReference>
<evidence type="ECO:0000259" key="2">
    <source>
        <dbReference type="PROSITE" id="PS51176"/>
    </source>
</evidence>
<feature type="domain" description="Prephenate/arogenate dehydrogenase" evidence="2">
    <location>
        <begin position="5"/>
        <end position="286"/>
    </location>
</feature>
<dbReference type="SUPFAM" id="SSF48179">
    <property type="entry name" value="6-phosphogluconate dehydrogenase C-terminal domain-like"/>
    <property type="match status" value="1"/>
</dbReference>
<dbReference type="InterPro" id="IPR046825">
    <property type="entry name" value="PDH_C"/>
</dbReference>
<dbReference type="GO" id="GO:0070403">
    <property type="term" value="F:NAD+ binding"/>
    <property type="evidence" value="ECO:0007669"/>
    <property type="project" value="InterPro"/>
</dbReference>
<dbReference type="PANTHER" id="PTHR21363">
    <property type="entry name" value="PREPHENATE DEHYDROGENASE"/>
    <property type="match status" value="1"/>
</dbReference>
<accession>A0A517YTW3</accession>
<dbReference type="InterPro" id="IPR003099">
    <property type="entry name" value="Prephen_DH"/>
</dbReference>
<protein>
    <submittedName>
        <fullName evidence="3">Prephenate dehydrogenase</fullName>
    </submittedName>
</protein>
<dbReference type="Pfam" id="PF20463">
    <property type="entry name" value="PDH_C"/>
    <property type="match status" value="1"/>
</dbReference>
<dbReference type="InterPro" id="IPR036291">
    <property type="entry name" value="NAD(P)-bd_dom_sf"/>
</dbReference>
<dbReference type="SUPFAM" id="SSF51735">
    <property type="entry name" value="NAD(P)-binding Rossmann-fold domains"/>
    <property type="match status" value="1"/>
</dbReference>
<sequence length="286" mass="30492">MTQINQLTIIGTGLLGASVGLAAKQSGFAKKVAGVSRNLESAEKAASVGAIDMPFDKISDSLADADLAVIAVPLSGFDYIFSLIAPLQRPNLFITDVGSTKSSVIASAKKHLTDPTLFLGSHPMAGSEKQGPESASANLFPNKPCILTPEPDTNRNLINTVTALWQALSMNILTMTPEQHDTQTAVVSHLPHAAAALLIQTANTLGGYDVASTGFRDTTRLASSNPPMRVDIMSANRPALITALSQYRDQITNLMAILESNDRQALLDLLTLSQTSRDHWLDDSFH</sequence>
<dbReference type="AlphaFoldDB" id="A0A517YTW3"/>
<keyword evidence="1" id="KW-0560">Oxidoreductase</keyword>